<dbReference type="PANTHER" id="PTHR46401">
    <property type="entry name" value="GLYCOSYLTRANSFERASE WBBK-RELATED"/>
    <property type="match status" value="1"/>
</dbReference>
<protein>
    <submittedName>
        <fullName evidence="3">Glycosyltransferase family 4 protein</fullName>
    </submittedName>
</protein>
<evidence type="ECO:0000259" key="2">
    <source>
        <dbReference type="Pfam" id="PF00534"/>
    </source>
</evidence>
<organism evidence="3 4">
    <name type="scientific">Methylomonas albis</name>
    <dbReference type="NCBI Taxonomy" id="1854563"/>
    <lineage>
        <taxon>Bacteria</taxon>
        <taxon>Pseudomonadati</taxon>
        <taxon>Pseudomonadota</taxon>
        <taxon>Gammaproteobacteria</taxon>
        <taxon>Methylococcales</taxon>
        <taxon>Methylococcaceae</taxon>
        <taxon>Methylomonas</taxon>
    </lineage>
</organism>
<proteinExistence type="predicted"/>
<evidence type="ECO:0000256" key="1">
    <source>
        <dbReference type="SAM" id="Phobius"/>
    </source>
</evidence>
<evidence type="ECO:0000313" key="4">
    <source>
        <dbReference type="Proteomes" id="UP000652176"/>
    </source>
</evidence>
<dbReference type="Proteomes" id="UP000652176">
    <property type="component" value="Unassembled WGS sequence"/>
</dbReference>
<keyword evidence="1" id="KW-1133">Transmembrane helix</keyword>
<feature type="transmembrane region" description="Helical" evidence="1">
    <location>
        <begin position="104"/>
        <end position="124"/>
    </location>
</feature>
<accession>A0ABR9CZD2</accession>
<dbReference type="EMBL" id="JACXSS010000001">
    <property type="protein sequence ID" value="MBD9356065.1"/>
    <property type="molecule type" value="Genomic_DNA"/>
</dbReference>
<dbReference type="PANTHER" id="PTHR46401:SF9">
    <property type="entry name" value="MANNOSYLTRANSFERASE A"/>
    <property type="match status" value="1"/>
</dbReference>
<evidence type="ECO:0000313" key="3">
    <source>
        <dbReference type="EMBL" id="MBD9356065.1"/>
    </source>
</evidence>
<dbReference type="Gene3D" id="3.40.50.2000">
    <property type="entry name" value="Glycogen Phosphorylase B"/>
    <property type="match status" value="1"/>
</dbReference>
<gene>
    <name evidence="3" type="ORF">IE877_09205</name>
</gene>
<dbReference type="Pfam" id="PF00534">
    <property type="entry name" value="Glycos_transf_1"/>
    <property type="match status" value="1"/>
</dbReference>
<dbReference type="SUPFAM" id="SSF53756">
    <property type="entry name" value="UDP-Glycosyltransferase/glycogen phosphorylase"/>
    <property type="match status" value="1"/>
</dbReference>
<keyword evidence="1" id="KW-0472">Membrane</keyword>
<keyword evidence="4" id="KW-1185">Reference proteome</keyword>
<dbReference type="RefSeq" id="WP_192374455.1">
    <property type="nucleotide sequence ID" value="NZ_CAJHIV010000001.1"/>
</dbReference>
<reference evidence="3 4" key="1">
    <citation type="submission" date="2020-09" db="EMBL/GenBank/DDBJ databases">
        <title>Methylomonas albis sp. nov. and Methylomonas fluvii sp. nov.: Two cold-adapted methanotrophs from the River Elbe and an amended description of Methylovulum psychrotolerans strain Eb1.</title>
        <authorList>
            <person name="Bussmann I.K."/>
            <person name="Klings K.-W."/>
            <person name="Warnstedt J."/>
            <person name="Hoppert M."/>
            <person name="Saborowski A."/>
            <person name="Horn F."/>
            <person name="Liebner S."/>
        </authorList>
    </citation>
    <scope>NUCLEOTIDE SEQUENCE [LARGE SCALE GENOMIC DNA]</scope>
    <source>
        <strain evidence="3 4">EbA</strain>
    </source>
</reference>
<sequence length="438" mass="49869">MTIYIDCTDFFRGDGNTGIRRTERNVIINMLSICTDRAIPCQMAYYDPFYGFIIAADSSKGISYFTSISLATRQFLRLKNLFKKVFLFLSPTFIDRVWGEYTRLLILPIFLPASIPIILIANLVTHLSPKNIWKPSSKDILFIPGSSWWSAFYSNAVAETKNNNAKIVTIIYDLIPITHRNFVTKVHEKNFSSKIDFALASSDLILSISHDTAKVIEQYISDHPDIHKKDIVAFKLGADLDLISDSLKTREYLHKLFEKNTVYISVGTIEPRKNYNFLLDAFECIWQTHPDLKLCIIGKYGWESDATIARIKSHPMFGSSLIWFQDLSDNELSFCYKNAKALIFPSMTEGFGLPLVEALSFKCPVLASDIPVFHEIGGNYCSYFSLTNKDELVSLIHKSSQVVSCENTENFSWPTWKECTAEILNIIETNVINSNLVK</sequence>
<dbReference type="CDD" id="cd03809">
    <property type="entry name" value="GT4_MtfB-like"/>
    <property type="match status" value="1"/>
</dbReference>
<name>A0ABR9CZD2_9GAMM</name>
<comment type="caution">
    <text evidence="3">The sequence shown here is derived from an EMBL/GenBank/DDBJ whole genome shotgun (WGS) entry which is preliminary data.</text>
</comment>
<keyword evidence="1" id="KW-0812">Transmembrane</keyword>
<feature type="domain" description="Glycosyl transferase family 1" evidence="2">
    <location>
        <begin position="256"/>
        <end position="382"/>
    </location>
</feature>
<dbReference type="InterPro" id="IPR001296">
    <property type="entry name" value="Glyco_trans_1"/>
</dbReference>